<dbReference type="AlphaFoldDB" id="A0AAV5SJF0"/>
<dbReference type="EMBL" id="BTSX01000002">
    <property type="protein sequence ID" value="GMS83045.1"/>
    <property type="molecule type" value="Genomic_DNA"/>
</dbReference>
<feature type="non-terminal residue" evidence="1">
    <location>
        <position position="81"/>
    </location>
</feature>
<proteinExistence type="predicted"/>
<organism evidence="1 2">
    <name type="scientific">Pristionchus entomophagus</name>
    <dbReference type="NCBI Taxonomy" id="358040"/>
    <lineage>
        <taxon>Eukaryota</taxon>
        <taxon>Metazoa</taxon>
        <taxon>Ecdysozoa</taxon>
        <taxon>Nematoda</taxon>
        <taxon>Chromadorea</taxon>
        <taxon>Rhabditida</taxon>
        <taxon>Rhabditina</taxon>
        <taxon>Diplogasteromorpha</taxon>
        <taxon>Diplogasteroidea</taxon>
        <taxon>Neodiplogasteridae</taxon>
        <taxon>Pristionchus</taxon>
    </lineage>
</organism>
<accession>A0AAV5SJF0</accession>
<gene>
    <name evidence="1" type="ORF">PENTCL1PPCAC_5220</name>
</gene>
<dbReference type="Proteomes" id="UP001432027">
    <property type="component" value="Unassembled WGS sequence"/>
</dbReference>
<name>A0AAV5SJF0_9BILA</name>
<sequence>KDGREPTISNAADIADNIINMDFYKAPYPDWLAKPTLPNYTAATIKTAFLAFAENHMNRCASHKPCRDMMGGLWANHIMTA</sequence>
<keyword evidence="2" id="KW-1185">Reference proteome</keyword>
<feature type="non-terminal residue" evidence="1">
    <location>
        <position position="1"/>
    </location>
</feature>
<evidence type="ECO:0000313" key="2">
    <source>
        <dbReference type="Proteomes" id="UP001432027"/>
    </source>
</evidence>
<evidence type="ECO:0000313" key="1">
    <source>
        <dbReference type="EMBL" id="GMS83045.1"/>
    </source>
</evidence>
<protein>
    <submittedName>
        <fullName evidence="1">Uncharacterized protein</fullName>
    </submittedName>
</protein>
<reference evidence="1" key="1">
    <citation type="submission" date="2023-10" db="EMBL/GenBank/DDBJ databases">
        <title>Genome assembly of Pristionchus species.</title>
        <authorList>
            <person name="Yoshida K."/>
            <person name="Sommer R.J."/>
        </authorList>
    </citation>
    <scope>NUCLEOTIDE SEQUENCE</scope>
    <source>
        <strain evidence="1">RS0144</strain>
    </source>
</reference>
<comment type="caution">
    <text evidence="1">The sequence shown here is derived from an EMBL/GenBank/DDBJ whole genome shotgun (WGS) entry which is preliminary data.</text>
</comment>